<dbReference type="Proteomes" id="UP000275048">
    <property type="component" value="Unassembled WGS sequence"/>
</dbReference>
<proteinExistence type="predicted"/>
<keyword evidence="2" id="KW-1185">Reference proteome</keyword>
<protein>
    <submittedName>
        <fullName evidence="1">Uncharacterized protein</fullName>
    </submittedName>
</protein>
<gene>
    <name evidence="1" type="ORF">EDM22_05500</name>
</gene>
<dbReference type="EMBL" id="RHHB01000005">
    <property type="protein sequence ID" value="RNB51143.1"/>
    <property type="molecule type" value="Genomic_DNA"/>
</dbReference>
<comment type="caution">
    <text evidence="1">The sequence shown here is derived from an EMBL/GenBank/DDBJ whole genome shotgun (WGS) entry which is preliminary data.</text>
</comment>
<reference evidence="1 2" key="1">
    <citation type="submission" date="2018-10" db="EMBL/GenBank/DDBJ databases">
        <title>Isolation, diversity and antibacterial activity of antinobacteria from the wheat rhizosphere soil.</title>
        <authorList>
            <person name="Sun T."/>
        </authorList>
    </citation>
    <scope>NUCLEOTIDE SEQUENCE [LARGE SCALE GENOMIC DNA]</scope>
    <source>
        <strain evidence="1 2">SJ-23</strain>
    </source>
</reference>
<evidence type="ECO:0000313" key="1">
    <source>
        <dbReference type="EMBL" id="RNB51143.1"/>
    </source>
</evidence>
<sequence length="117" mass="13148">MSMARMRYVRYAGETLLTGDAIAEALVQLAEVAAEHRSAARIRIPMQLLGGDVGQATLLLGPASEIVTTPGPLDVEELVDEPTVAEIDERIWGFERRHDDPRERVRYPSVDRWYDDL</sequence>
<evidence type="ECO:0000313" key="2">
    <source>
        <dbReference type="Proteomes" id="UP000275048"/>
    </source>
</evidence>
<accession>A0A3M8AJ25</accession>
<name>A0A3M8AJ25_9MICO</name>
<dbReference type="AlphaFoldDB" id="A0A3M8AJ25"/>
<organism evidence="1 2">
    <name type="scientific">Agromyces tardus</name>
    <dbReference type="NCBI Taxonomy" id="2583849"/>
    <lineage>
        <taxon>Bacteria</taxon>
        <taxon>Bacillati</taxon>
        <taxon>Actinomycetota</taxon>
        <taxon>Actinomycetes</taxon>
        <taxon>Micrococcales</taxon>
        <taxon>Microbacteriaceae</taxon>
        <taxon>Agromyces</taxon>
    </lineage>
</organism>